<dbReference type="Pfam" id="PF08386">
    <property type="entry name" value="Abhydrolase_4"/>
    <property type="match status" value="1"/>
</dbReference>
<feature type="region of interest" description="Disordered" evidence="4">
    <location>
        <begin position="24"/>
        <end position="97"/>
    </location>
</feature>
<evidence type="ECO:0000256" key="1">
    <source>
        <dbReference type="ARBA" id="ARBA00010088"/>
    </source>
</evidence>
<dbReference type="InterPro" id="IPR029058">
    <property type="entry name" value="AB_hydrolase_fold"/>
</dbReference>
<dbReference type="OrthoDB" id="4498590at2"/>
<dbReference type="InterPro" id="IPR013595">
    <property type="entry name" value="Pept_S33_TAP-like_C"/>
</dbReference>
<gene>
    <name evidence="7" type="ORF">FH607_002460</name>
</gene>
<keyword evidence="3 7" id="KW-0378">Hydrolase</keyword>
<evidence type="ECO:0000256" key="4">
    <source>
        <dbReference type="SAM" id="MobiDB-lite"/>
    </source>
</evidence>
<dbReference type="GO" id="GO:0016787">
    <property type="term" value="F:hydrolase activity"/>
    <property type="evidence" value="ECO:0007669"/>
    <property type="project" value="UniProtKB-KW"/>
</dbReference>
<dbReference type="PANTHER" id="PTHR43248:SF29">
    <property type="entry name" value="TRIPEPTIDYL AMINOPEPTIDASE"/>
    <property type="match status" value="1"/>
</dbReference>
<dbReference type="SUPFAM" id="SSF53474">
    <property type="entry name" value="alpha/beta-Hydrolases"/>
    <property type="match status" value="1"/>
</dbReference>
<dbReference type="Gene3D" id="3.40.50.1820">
    <property type="entry name" value="alpha/beta hydrolase"/>
    <property type="match status" value="1"/>
</dbReference>
<feature type="signal peptide" evidence="5">
    <location>
        <begin position="1"/>
        <end position="29"/>
    </location>
</feature>
<reference evidence="7" key="1">
    <citation type="submission" date="2019-10" db="EMBL/GenBank/DDBJ databases">
        <title>Nonomuraea sp. nov., isolated from Phyllanthus amarus.</title>
        <authorList>
            <person name="Klykleung N."/>
            <person name="Tanasupawat S."/>
        </authorList>
    </citation>
    <scope>NUCLEOTIDE SEQUENCE [LARGE SCALE GENOMIC DNA]</scope>
    <source>
        <strain evidence="7">3MP-10</strain>
    </source>
</reference>
<name>A0A5N6ASW5_9ACTN</name>
<evidence type="ECO:0000313" key="8">
    <source>
        <dbReference type="Proteomes" id="UP000314251"/>
    </source>
</evidence>
<dbReference type="AlphaFoldDB" id="A0A5N6ASW5"/>
<dbReference type="InterPro" id="IPR051601">
    <property type="entry name" value="Serine_prot/Carboxylest_S33"/>
</dbReference>
<evidence type="ECO:0000256" key="5">
    <source>
        <dbReference type="SAM" id="SignalP"/>
    </source>
</evidence>
<dbReference type="Proteomes" id="UP000314251">
    <property type="component" value="Unassembled WGS sequence"/>
</dbReference>
<comment type="caution">
    <text evidence="7">The sequence shown here is derived from an EMBL/GenBank/DDBJ whole genome shotgun (WGS) entry which is preliminary data.</text>
</comment>
<evidence type="ECO:0000256" key="2">
    <source>
        <dbReference type="ARBA" id="ARBA00022729"/>
    </source>
</evidence>
<accession>A0A5N6ASW5</accession>
<keyword evidence="8" id="KW-1185">Reference proteome</keyword>
<dbReference type="PROSITE" id="PS51257">
    <property type="entry name" value="PROKAR_LIPOPROTEIN"/>
    <property type="match status" value="1"/>
</dbReference>
<feature type="compositionally biased region" description="Low complexity" evidence="4">
    <location>
        <begin position="52"/>
        <end position="65"/>
    </location>
</feature>
<sequence>MTRGGIRGAAPLALALVLLVGGCSGSSGTEEPWSPPGTTDAAPSPEQEEDPANPADPADPANAELPPLPERFTGQTLDWSECPAPSPLQGAGRPPGDPWRCASLTVPLDYAEPEGETIDLALIRAPATERDERIGSLVFNFGGPGGSGVASLPRSAERYAELGERFDLVSFDPRGVGESAGVVCRDDEAIDAAAQDATGPPRTPEEEREFLAANRDYAIACTERNGELLGQVGTVNAARDLDLLRQVLGEERLHYFGVSYGTKLGAVYAHLFPDRVGRTVLDAVVDPTRDQVERLLLQTEGFQLALDNYLEDCGRAPDCPVGGAGAEGNAALVELFEAARDEPLPTESGRRLTQDLAVTGVLASLYSRASWDYLTEALREAREEGRGDLLLRAAEQYNGRDAEGRYRNLSSANTAVNCADFASRPTLETVHEQVDTFVDASPVFGEHLVWGLLSCVNWPVNGERDQPSVEAEGAGPILLLATTGDPATPRIGAERMRHALGPGVGVLLTYEGEGHGAFSGGDPCVTAAVAAHLLDGDPPGDGTVCS</sequence>
<evidence type="ECO:0000259" key="6">
    <source>
        <dbReference type="Pfam" id="PF08386"/>
    </source>
</evidence>
<comment type="similarity">
    <text evidence="1">Belongs to the peptidase S33 family.</text>
</comment>
<evidence type="ECO:0000256" key="3">
    <source>
        <dbReference type="ARBA" id="ARBA00022801"/>
    </source>
</evidence>
<dbReference type="EMBL" id="VDLY02000001">
    <property type="protein sequence ID" value="KAB8171192.1"/>
    <property type="molecule type" value="Genomic_DNA"/>
</dbReference>
<keyword evidence="2 5" id="KW-0732">Signal</keyword>
<dbReference type="RefSeq" id="WP_139665872.1">
    <property type="nucleotide sequence ID" value="NZ_VDLY02000001.1"/>
</dbReference>
<proteinExistence type="inferred from homology"/>
<feature type="domain" description="Peptidase S33 tripeptidyl aminopeptidase-like C-terminal" evidence="6">
    <location>
        <begin position="441"/>
        <end position="545"/>
    </location>
</feature>
<protein>
    <submittedName>
        <fullName evidence="7">Alpha/beta fold hydrolase</fullName>
    </submittedName>
</protein>
<dbReference type="PANTHER" id="PTHR43248">
    <property type="entry name" value="2-SUCCINYL-6-HYDROXY-2,4-CYCLOHEXADIENE-1-CARBOXYLATE SYNTHASE"/>
    <property type="match status" value="1"/>
</dbReference>
<evidence type="ECO:0000313" key="7">
    <source>
        <dbReference type="EMBL" id="KAB8171192.1"/>
    </source>
</evidence>
<organism evidence="7 8">
    <name type="scientific">Streptomyces mimosae</name>
    <dbReference type="NCBI Taxonomy" id="2586635"/>
    <lineage>
        <taxon>Bacteria</taxon>
        <taxon>Bacillati</taxon>
        <taxon>Actinomycetota</taxon>
        <taxon>Actinomycetes</taxon>
        <taxon>Kitasatosporales</taxon>
        <taxon>Streptomycetaceae</taxon>
        <taxon>Streptomyces</taxon>
    </lineage>
</organism>
<feature type="chain" id="PRO_5039325299" evidence="5">
    <location>
        <begin position="30"/>
        <end position="546"/>
    </location>
</feature>